<protein>
    <submittedName>
        <fullName evidence="1">Uncharacterized protein</fullName>
    </submittedName>
</protein>
<keyword evidence="2" id="KW-1185">Reference proteome</keyword>
<proteinExistence type="predicted"/>
<dbReference type="EMBL" id="CP120984">
    <property type="protein sequence ID" value="WLQ69170.1"/>
    <property type="molecule type" value="Genomic_DNA"/>
</dbReference>
<evidence type="ECO:0000313" key="1">
    <source>
        <dbReference type="EMBL" id="WLQ69170.1"/>
    </source>
</evidence>
<sequence>MQTVTAEEVTGITREDVVIAEERTWIDESYSRGITGAGQEIVIIESVNGGTEFFTVDTETDAQRWMLHQMAESMRATEEPTTDITFSWPANRLDMDFAATRTDSRTGAYYSVVRVGDRIEIEEHDDAESALVSATQGAIDLAHALNESGDDVKQLGAPHIMARAYEARARMWRTIAGGRMRAAKHEGIIGRAGQITATDLAVNLGGSRSLVNKILAGEDWM</sequence>
<evidence type="ECO:0000313" key="2">
    <source>
        <dbReference type="Proteomes" id="UP001224433"/>
    </source>
</evidence>
<dbReference type="RefSeq" id="WP_306105245.1">
    <property type="nucleotide sequence ID" value="NZ_CP120984.1"/>
</dbReference>
<reference evidence="1 2" key="1">
    <citation type="submission" date="2023-03" db="EMBL/GenBank/DDBJ databases">
        <title>Isolation and description of six Streptomyces strains from soil environments, able to metabolize different microbial glucans.</title>
        <authorList>
            <person name="Widen T."/>
            <person name="Larsbrink J."/>
        </authorList>
    </citation>
    <scope>NUCLEOTIDE SEQUENCE [LARGE SCALE GENOMIC DNA]</scope>
    <source>
        <strain evidence="1 2">Alt3</strain>
        <plasmid evidence="1 2">unnamed1</plasmid>
    </source>
</reference>
<geneLocation type="plasmid" evidence="1 2">
    <name>unnamed1</name>
</geneLocation>
<name>A0ABY9JN57_9ACTN</name>
<dbReference type="Proteomes" id="UP001224433">
    <property type="component" value="Plasmid unnamed1"/>
</dbReference>
<gene>
    <name evidence="1" type="ORF">P8A20_37135</name>
</gene>
<keyword evidence="1" id="KW-0614">Plasmid</keyword>
<accession>A0ABY9JN57</accession>
<organism evidence="1 2">
    <name type="scientific">Streptomyces glycanivorans</name>
    <dbReference type="NCBI Taxonomy" id="3033808"/>
    <lineage>
        <taxon>Bacteria</taxon>
        <taxon>Bacillati</taxon>
        <taxon>Actinomycetota</taxon>
        <taxon>Actinomycetes</taxon>
        <taxon>Kitasatosporales</taxon>
        <taxon>Streptomycetaceae</taxon>
        <taxon>Streptomyces</taxon>
    </lineage>
</organism>